<proteinExistence type="predicted"/>
<dbReference type="GO" id="GO:0004674">
    <property type="term" value="F:protein serine/threonine kinase activity"/>
    <property type="evidence" value="ECO:0007669"/>
    <property type="project" value="TreeGrafter"/>
</dbReference>
<dbReference type="InterPro" id="IPR011009">
    <property type="entry name" value="Kinase-like_dom_sf"/>
</dbReference>
<reference evidence="4" key="1">
    <citation type="submission" date="2023-10" db="EMBL/GenBank/DDBJ databases">
        <authorList>
            <person name="Hackl T."/>
        </authorList>
    </citation>
    <scope>NUCLEOTIDE SEQUENCE</scope>
</reference>
<dbReference type="PANTHER" id="PTHR44329:SF298">
    <property type="entry name" value="MIXED LINEAGE KINASE DOMAIN-LIKE PROTEIN"/>
    <property type="match status" value="1"/>
</dbReference>
<comment type="caution">
    <text evidence="4">The sequence shown here is derived from an EMBL/GenBank/DDBJ whole genome shotgun (WGS) entry which is preliminary data.</text>
</comment>
<dbReference type="EMBL" id="CAUWAG010000020">
    <property type="protein sequence ID" value="CAJ2513219.1"/>
    <property type="molecule type" value="Genomic_DNA"/>
</dbReference>
<keyword evidence="2" id="KW-0067">ATP-binding</keyword>
<protein>
    <submittedName>
        <fullName evidence="4">Uu.00g013380.m01.CDS01</fullName>
    </submittedName>
</protein>
<evidence type="ECO:0000313" key="5">
    <source>
        <dbReference type="Proteomes" id="UP001295740"/>
    </source>
</evidence>
<dbReference type="AlphaFoldDB" id="A0AAI8YQ60"/>
<dbReference type="Gene3D" id="1.10.510.10">
    <property type="entry name" value="Transferase(Phosphotransferase) domain 1"/>
    <property type="match status" value="1"/>
</dbReference>
<dbReference type="SMART" id="SM00220">
    <property type="entry name" value="S_TKc"/>
    <property type="match status" value="1"/>
</dbReference>
<accession>A0AAI8YQ60</accession>
<dbReference type="GO" id="GO:0005524">
    <property type="term" value="F:ATP binding"/>
    <property type="evidence" value="ECO:0007669"/>
    <property type="project" value="UniProtKB-KW"/>
</dbReference>
<keyword evidence="5" id="KW-1185">Reference proteome</keyword>
<dbReference type="PANTHER" id="PTHR44329">
    <property type="entry name" value="SERINE/THREONINE-PROTEIN KINASE TNNI3K-RELATED"/>
    <property type="match status" value="1"/>
</dbReference>
<keyword evidence="1" id="KW-0547">Nucleotide-binding</keyword>
<dbReference type="PROSITE" id="PS50011">
    <property type="entry name" value="PROTEIN_KINASE_DOM"/>
    <property type="match status" value="1"/>
</dbReference>
<dbReference type="InterPro" id="IPR000719">
    <property type="entry name" value="Prot_kinase_dom"/>
</dbReference>
<dbReference type="Proteomes" id="UP001295740">
    <property type="component" value="Unassembled WGS sequence"/>
</dbReference>
<evidence type="ECO:0000313" key="4">
    <source>
        <dbReference type="EMBL" id="CAJ2513219.1"/>
    </source>
</evidence>
<evidence type="ECO:0000256" key="2">
    <source>
        <dbReference type="ARBA" id="ARBA00022840"/>
    </source>
</evidence>
<dbReference type="InterPro" id="IPR051681">
    <property type="entry name" value="Ser/Thr_Kinases-Pseudokinases"/>
</dbReference>
<name>A0AAI8YQ60_9PEZI</name>
<organism evidence="4 5">
    <name type="scientific">Anthostomella pinea</name>
    <dbReference type="NCBI Taxonomy" id="933095"/>
    <lineage>
        <taxon>Eukaryota</taxon>
        <taxon>Fungi</taxon>
        <taxon>Dikarya</taxon>
        <taxon>Ascomycota</taxon>
        <taxon>Pezizomycotina</taxon>
        <taxon>Sordariomycetes</taxon>
        <taxon>Xylariomycetidae</taxon>
        <taxon>Xylariales</taxon>
        <taxon>Xylariaceae</taxon>
        <taxon>Anthostomella</taxon>
    </lineage>
</organism>
<dbReference type="SUPFAM" id="SSF56112">
    <property type="entry name" value="Protein kinase-like (PK-like)"/>
    <property type="match status" value="1"/>
</dbReference>
<evidence type="ECO:0000256" key="1">
    <source>
        <dbReference type="ARBA" id="ARBA00022741"/>
    </source>
</evidence>
<gene>
    <name evidence="4" type="ORF">KHLLAP_LOCUS13687</name>
</gene>
<feature type="domain" description="Protein kinase" evidence="3">
    <location>
        <begin position="54"/>
        <end position="385"/>
    </location>
</feature>
<sequence length="462" mass="52449">MACFELTWLDSFEASGFSPIINSRASAVRANGFRRARRAWRRSRQFFESRSEFLAYKQVLGWGGFGVVQQWRVMEGRIGSARERDVAVKFPSRLDGHPKAERSRAASRREIVWLRNFAGSEHIVQLATFGESIFPRELYNNAILDDPIIVVEYLRRGTLEDLIHRVVRAADPLIPAWQEQLQFIPCRILWRIFLCLARACIALAYPVPGPVAYQHRETIPTVAPPIFPRDIVHSDIDPSNSGRFGLTFEVDPNWTDEEKVEKLGGGKVRYVATEQRYYDRRLEPNAFGPTMNIWGIGITMFNLLTLSHPKDGWQLRDRLIILPSGPFRFLTWGWYLVDSSLPSDIPPEIVPIESRLRHLVARCMADLQVERPKLHELVAEIEQAIRDGDRAAVVEREALANAGTPTPPISTFRRPAVESDALVESFRREYLLEPVPPGDAYSGVWGRATPASVSASSVFMTV</sequence>
<evidence type="ECO:0000259" key="3">
    <source>
        <dbReference type="PROSITE" id="PS50011"/>
    </source>
</evidence>